<keyword evidence="4" id="KW-0472">Membrane</keyword>
<name>A0A329M8P6_9BACL</name>
<evidence type="ECO:0000256" key="3">
    <source>
        <dbReference type="ARBA" id="ARBA00023163"/>
    </source>
</evidence>
<evidence type="ECO:0000256" key="2">
    <source>
        <dbReference type="ARBA" id="ARBA00023125"/>
    </source>
</evidence>
<keyword evidence="2" id="KW-0238">DNA-binding</keyword>
<dbReference type="InterPro" id="IPR000160">
    <property type="entry name" value="GGDEF_dom"/>
</dbReference>
<dbReference type="GO" id="GO:0003700">
    <property type="term" value="F:DNA-binding transcription factor activity"/>
    <property type="evidence" value="ECO:0007669"/>
    <property type="project" value="InterPro"/>
</dbReference>
<keyword evidence="3" id="KW-0804">Transcription</keyword>
<dbReference type="EMBL" id="QMFB01000022">
    <property type="protein sequence ID" value="RAV16118.1"/>
    <property type="molecule type" value="Genomic_DNA"/>
</dbReference>
<evidence type="ECO:0000256" key="1">
    <source>
        <dbReference type="ARBA" id="ARBA00023015"/>
    </source>
</evidence>
<dbReference type="Pfam" id="PF12833">
    <property type="entry name" value="HTH_18"/>
    <property type="match status" value="1"/>
</dbReference>
<dbReference type="InterPro" id="IPR018062">
    <property type="entry name" value="HTH_AraC-typ_CS"/>
</dbReference>
<dbReference type="SUPFAM" id="SSF46689">
    <property type="entry name" value="Homeodomain-like"/>
    <property type="match status" value="1"/>
</dbReference>
<dbReference type="PANTHER" id="PTHR43280:SF28">
    <property type="entry name" value="HTH-TYPE TRANSCRIPTIONAL ACTIVATOR RHAS"/>
    <property type="match status" value="1"/>
</dbReference>
<keyword evidence="4" id="KW-0812">Transmembrane</keyword>
<dbReference type="InterPro" id="IPR009057">
    <property type="entry name" value="Homeodomain-like_sf"/>
</dbReference>
<dbReference type="SMART" id="SM00342">
    <property type="entry name" value="HTH_ARAC"/>
    <property type="match status" value="1"/>
</dbReference>
<feature type="domain" description="HTH araC/xylS-type" evidence="5">
    <location>
        <begin position="639"/>
        <end position="738"/>
    </location>
</feature>
<dbReference type="PROSITE" id="PS01124">
    <property type="entry name" value="HTH_ARAC_FAMILY_2"/>
    <property type="match status" value="1"/>
</dbReference>
<comment type="caution">
    <text evidence="7">The sequence shown here is derived from an EMBL/GenBank/DDBJ whole genome shotgun (WGS) entry which is preliminary data.</text>
</comment>
<evidence type="ECO:0008006" key="9">
    <source>
        <dbReference type="Google" id="ProtNLM"/>
    </source>
</evidence>
<evidence type="ECO:0000313" key="8">
    <source>
        <dbReference type="Proteomes" id="UP000250369"/>
    </source>
</evidence>
<dbReference type="PANTHER" id="PTHR43280">
    <property type="entry name" value="ARAC-FAMILY TRANSCRIPTIONAL REGULATOR"/>
    <property type="match status" value="1"/>
</dbReference>
<dbReference type="InterPro" id="IPR041522">
    <property type="entry name" value="CdaR_GGDEF"/>
</dbReference>
<dbReference type="GO" id="GO:0043565">
    <property type="term" value="F:sequence-specific DNA binding"/>
    <property type="evidence" value="ECO:0007669"/>
    <property type="project" value="InterPro"/>
</dbReference>
<keyword evidence="4" id="KW-1133">Transmembrane helix</keyword>
<dbReference type="OrthoDB" id="1877256at2"/>
<feature type="domain" description="GGDEF" evidence="6">
    <location>
        <begin position="384"/>
        <end position="513"/>
    </location>
</feature>
<dbReference type="Gene3D" id="1.10.10.60">
    <property type="entry name" value="Homeodomain-like"/>
    <property type="match status" value="2"/>
</dbReference>
<dbReference type="RefSeq" id="WP_113034624.1">
    <property type="nucleotide sequence ID" value="NZ_QMFB01000022.1"/>
</dbReference>
<evidence type="ECO:0000313" key="7">
    <source>
        <dbReference type="EMBL" id="RAV16118.1"/>
    </source>
</evidence>
<gene>
    <name evidence="7" type="ORF">DQG23_29465</name>
</gene>
<dbReference type="Proteomes" id="UP000250369">
    <property type="component" value="Unassembled WGS sequence"/>
</dbReference>
<feature type="transmembrane region" description="Helical" evidence="4">
    <location>
        <begin position="264"/>
        <end position="291"/>
    </location>
</feature>
<evidence type="ECO:0000259" key="6">
    <source>
        <dbReference type="PROSITE" id="PS50887"/>
    </source>
</evidence>
<keyword evidence="1" id="KW-0805">Transcription regulation</keyword>
<sequence>MRKQWYYRLLFSYLPVFFIASSVVVIISIVSVRLTIGNEAKRVNEVATKQMLSSVDDALRSIDQLILKEILNNVAFDKFFDPAKETNKYLDSLEMSDRIRNIIHATPLIDSLYLYRYRDNIVLTRDERISLEQFPDKEFLMQTLRNPPKSKWSDLREVSEINVYSNEKIIRKVVTLTSKVPTISGGQGLIVVNVRPYAIQSMIEQMANAQYSLLDFVDMNNASIASIRETADAAGKIEKNRHSFVVSSEYTGWSMHSSINNDKVYGFSSAIFYICFASWVFAIAFGAYWIYVVTRRNYKPIEALTGRLEQFKAQKRLKLLGNEKHGEFDVIEAAIDQLIDQFDYQQLHREENKKYRQRKLLLELLEGNADRNDEWIAGMAEERYPSCIALVEIDHYAKFAATYNKRDQYLLKYAVECVFREVSQKHDMQIWAEWLQGNQMAVLFRCKKLDSKAEVISQEISDWVRENLDFTITIGVGMPVQEIEDIADSYESALKSVKMKFKLGSNRVIVSESIHHINEEELVVQPQTLRAIAQTFRQGDPRWSGILDEFVHQTTESNASKDNVLNMLNLVLFSVDREMGETSSDLKTIWKNGLGRLNEMMEPVETERELYQSFYKEMNEIFEAMNKRKDGNSQTALIYKVRSYLDERYEDPDMSLTELGDRFQINPSFLSRIFKEEIGVNITDYLIATRVEKAKQLLRDTQDTVQSISAKVGYVHAISFIRAFKKTTGLTPGEFRKISAEG</sequence>
<organism evidence="7 8">
    <name type="scientific">Paenibacillus contaminans</name>
    <dbReference type="NCBI Taxonomy" id="450362"/>
    <lineage>
        <taxon>Bacteria</taxon>
        <taxon>Bacillati</taxon>
        <taxon>Bacillota</taxon>
        <taxon>Bacilli</taxon>
        <taxon>Bacillales</taxon>
        <taxon>Paenibacillaceae</taxon>
        <taxon>Paenibacillus</taxon>
    </lineage>
</organism>
<dbReference type="AlphaFoldDB" id="A0A329M8P6"/>
<dbReference type="PROSITE" id="PS50887">
    <property type="entry name" value="GGDEF"/>
    <property type="match status" value="1"/>
</dbReference>
<evidence type="ECO:0000256" key="4">
    <source>
        <dbReference type="SAM" id="Phobius"/>
    </source>
</evidence>
<reference evidence="7 8" key="1">
    <citation type="journal article" date="2009" name="Int. J. Syst. Evol. Microbiol.">
        <title>Paenibacillus contaminans sp. nov., isolated from a contaminated laboratory plate.</title>
        <authorList>
            <person name="Chou J.H."/>
            <person name="Lee J.H."/>
            <person name="Lin M.C."/>
            <person name="Chang P.S."/>
            <person name="Arun A.B."/>
            <person name="Young C.C."/>
            <person name="Chen W.M."/>
        </authorList>
    </citation>
    <scope>NUCLEOTIDE SEQUENCE [LARGE SCALE GENOMIC DNA]</scope>
    <source>
        <strain evidence="7 8">CKOBP-6</strain>
    </source>
</reference>
<dbReference type="PROSITE" id="PS00041">
    <property type="entry name" value="HTH_ARAC_FAMILY_1"/>
    <property type="match status" value="1"/>
</dbReference>
<dbReference type="InterPro" id="IPR018060">
    <property type="entry name" value="HTH_AraC"/>
</dbReference>
<feature type="transmembrane region" description="Helical" evidence="4">
    <location>
        <begin position="12"/>
        <end position="32"/>
    </location>
</feature>
<dbReference type="Pfam" id="PF17853">
    <property type="entry name" value="GGDEF_2"/>
    <property type="match status" value="1"/>
</dbReference>
<evidence type="ECO:0000259" key="5">
    <source>
        <dbReference type="PROSITE" id="PS01124"/>
    </source>
</evidence>
<proteinExistence type="predicted"/>
<accession>A0A329M8P6</accession>
<protein>
    <recommendedName>
        <fullName evidence="9">HTH araC/xylS-type domain-containing protein</fullName>
    </recommendedName>
</protein>
<keyword evidence="8" id="KW-1185">Reference proteome</keyword>